<gene>
    <name evidence="1" type="ORF">P879_00155</name>
</gene>
<accession>A0A8T0DX58</accession>
<reference evidence="1 2" key="1">
    <citation type="submission" date="2019-07" db="EMBL/GenBank/DDBJ databases">
        <title>Annotation for the trematode Paragonimus westermani.</title>
        <authorList>
            <person name="Choi Y.-J."/>
        </authorList>
    </citation>
    <scope>NUCLEOTIDE SEQUENCE [LARGE SCALE GENOMIC DNA]</scope>
    <source>
        <strain evidence="1">180907_Pwestermani</strain>
    </source>
</reference>
<dbReference type="GO" id="GO:0045505">
    <property type="term" value="F:dynein intermediate chain binding"/>
    <property type="evidence" value="ECO:0007669"/>
    <property type="project" value="InterPro"/>
</dbReference>
<comment type="caution">
    <text evidence="1">The sequence shown here is derived from an EMBL/GenBank/DDBJ whole genome shotgun (WGS) entry which is preliminary data.</text>
</comment>
<organism evidence="1 2">
    <name type="scientific">Paragonimus westermani</name>
    <dbReference type="NCBI Taxonomy" id="34504"/>
    <lineage>
        <taxon>Eukaryota</taxon>
        <taxon>Metazoa</taxon>
        <taxon>Spiralia</taxon>
        <taxon>Lophotrochozoa</taxon>
        <taxon>Platyhelminthes</taxon>
        <taxon>Trematoda</taxon>
        <taxon>Digenea</taxon>
        <taxon>Plagiorchiida</taxon>
        <taxon>Troglotremata</taxon>
        <taxon>Troglotrematidae</taxon>
        <taxon>Paragonimus</taxon>
    </lineage>
</organism>
<dbReference type="GO" id="GO:0051959">
    <property type="term" value="F:dynein light intermediate chain binding"/>
    <property type="evidence" value="ECO:0007669"/>
    <property type="project" value="InterPro"/>
</dbReference>
<evidence type="ECO:0000313" key="2">
    <source>
        <dbReference type="Proteomes" id="UP000699462"/>
    </source>
</evidence>
<dbReference type="Proteomes" id="UP000699462">
    <property type="component" value="Unassembled WGS sequence"/>
</dbReference>
<proteinExistence type="predicted"/>
<protein>
    <recommendedName>
        <fullName evidence="3">Dynein heavy chain, axonemal</fullName>
    </recommendedName>
</protein>
<dbReference type="OrthoDB" id="5593012at2759"/>
<dbReference type="InterPro" id="IPR026983">
    <property type="entry name" value="DHC"/>
</dbReference>
<dbReference type="GO" id="GO:0030286">
    <property type="term" value="C:dynein complex"/>
    <property type="evidence" value="ECO:0007669"/>
    <property type="project" value="InterPro"/>
</dbReference>
<sequence length="536" mass="63112">MDASVKRNFLPLPPVEKVKLQIAEKEKDPKLLKFLNYSLEKERKDNLDKLRYWLNNILEKIPKRLKSGKEAGLNQVMLEVRENFSESLKKSLARQTLKKPNLPQLTNDDLVSIREEAKNINFSKPWHNEYVKHRKELVAHLMILYPHMQKILDLCQRQFSQIHLTDVRAYRDMGAVDFENLKSAVQQEVASSMETLTLKWLPKVFQIFAEKTSIPPLRNDLLESFYNCVSTLLSIQIKQFLQRNLGEWVELFDEEHTERLPVLKMYLTYEDQKVQFYPSSEDLEDLILFISEQITNSLQKIPTVQSWLNNSPTPTYIDAKLPAHVLESSKTKLQAAVRRYLEIPYQFFEKVFVKPYLFLLDGSEAQKVETFLNSKQEFRDYCKYTARLHAVGQEVMTLPNTEYFDLIRLDCEDVKVGLSKECRRLANTLLDRVVSDFKRTNNEICSGFEEMRERCRTIPQNSEELIDMIHYMEEARCQGMIQMESKISLAREYIDYLLDVYHFTQEDIAQNSAVFTWKARIQPEFDENDKVFAYGS</sequence>
<dbReference type="AlphaFoldDB" id="A0A8T0DX58"/>
<dbReference type="GO" id="GO:0007018">
    <property type="term" value="P:microtubule-based movement"/>
    <property type="evidence" value="ECO:0007669"/>
    <property type="project" value="InterPro"/>
</dbReference>
<evidence type="ECO:0000313" key="1">
    <source>
        <dbReference type="EMBL" id="KAF8572479.1"/>
    </source>
</evidence>
<evidence type="ECO:0008006" key="3">
    <source>
        <dbReference type="Google" id="ProtNLM"/>
    </source>
</evidence>
<dbReference type="EMBL" id="JTDF01000019">
    <property type="protein sequence ID" value="KAF8572479.1"/>
    <property type="molecule type" value="Genomic_DNA"/>
</dbReference>
<keyword evidence="2" id="KW-1185">Reference proteome</keyword>
<dbReference type="PANTHER" id="PTHR22878">
    <property type="entry name" value="DYNEIN HEAVY CHAIN 6, AXONEMAL-LIKE-RELATED"/>
    <property type="match status" value="1"/>
</dbReference>
<dbReference type="PANTHER" id="PTHR22878:SF70">
    <property type="entry name" value="DYNEIN HEAVY CHAIN 2, AXONEMAL"/>
    <property type="match status" value="1"/>
</dbReference>
<name>A0A8T0DX58_9TREM</name>